<feature type="non-terminal residue" evidence="2">
    <location>
        <position position="1"/>
    </location>
</feature>
<sequence>TLEDRMLHRRKHMTAQEHQKAENSLLDDGPMSDLIKSARPLPTSSQDAESLDSQAAKMQNRLPIFDRKNGSDVDFDDPYADMIFPIETKKTKRLEKRGRSGPPDVALPDGEATTSPHKRSLDLHDTSQASEDTVPAFEAFTNEQITAAEPGSSAPPKKKKKRVGFVDDAAGEGSSTNPSESQTLANPLPTRSIRFEDDPMDTPMPTSIFGMTG</sequence>
<protein>
    <submittedName>
        <fullName evidence="2">Uncharacterized protein</fullName>
    </submittedName>
</protein>
<organism evidence="2 3">
    <name type="scientific">Ramalina farinacea</name>
    <dbReference type="NCBI Taxonomy" id="258253"/>
    <lineage>
        <taxon>Eukaryota</taxon>
        <taxon>Fungi</taxon>
        <taxon>Dikarya</taxon>
        <taxon>Ascomycota</taxon>
        <taxon>Pezizomycotina</taxon>
        <taxon>Lecanoromycetes</taxon>
        <taxon>OSLEUM clade</taxon>
        <taxon>Lecanoromycetidae</taxon>
        <taxon>Lecanorales</taxon>
        <taxon>Lecanorineae</taxon>
        <taxon>Ramalinaceae</taxon>
        <taxon>Ramalina</taxon>
    </lineage>
</organism>
<evidence type="ECO:0000256" key="1">
    <source>
        <dbReference type="SAM" id="MobiDB-lite"/>
    </source>
</evidence>
<dbReference type="EMBL" id="JAPUFD010000016">
    <property type="protein sequence ID" value="MDI1492051.1"/>
    <property type="molecule type" value="Genomic_DNA"/>
</dbReference>
<feature type="compositionally biased region" description="Polar residues" evidence="1">
    <location>
        <begin position="173"/>
        <end position="185"/>
    </location>
</feature>
<keyword evidence="3" id="KW-1185">Reference proteome</keyword>
<evidence type="ECO:0000313" key="2">
    <source>
        <dbReference type="EMBL" id="MDI1492051.1"/>
    </source>
</evidence>
<feature type="compositionally biased region" description="Polar residues" evidence="1">
    <location>
        <begin position="42"/>
        <end position="54"/>
    </location>
</feature>
<accession>A0AA43QSX3</accession>
<evidence type="ECO:0000313" key="3">
    <source>
        <dbReference type="Proteomes" id="UP001161017"/>
    </source>
</evidence>
<name>A0AA43QSX3_9LECA</name>
<feature type="region of interest" description="Disordered" evidence="1">
    <location>
        <begin position="1"/>
        <end position="54"/>
    </location>
</feature>
<feature type="region of interest" description="Disordered" evidence="1">
    <location>
        <begin position="87"/>
        <end position="213"/>
    </location>
</feature>
<dbReference type="Proteomes" id="UP001161017">
    <property type="component" value="Unassembled WGS sequence"/>
</dbReference>
<dbReference type="AlphaFoldDB" id="A0AA43QSX3"/>
<gene>
    <name evidence="2" type="ORF">OHK93_003262</name>
</gene>
<comment type="caution">
    <text evidence="2">The sequence shown here is derived from an EMBL/GenBank/DDBJ whole genome shotgun (WGS) entry which is preliminary data.</text>
</comment>
<proteinExistence type="predicted"/>
<reference evidence="2" key="1">
    <citation type="journal article" date="2023" name="Genome Biol. Evol.">
        <title>First Whole Genome Sequence and Flow Cytometry Genome Size Data for the Lichen-Forming Fungus Ramalina farinacea (Ascomycota).</title>
        <authorList>
            <person name="Llewellyn T."/>
            <person name="Mian S."/>
            <person name="Hill R."/>
            <person name="Leitch I.J."/>
            <person name="Gaya E."/>
        </authorList>
    </citation>
    <scope>NUCLEOTIDE SEQUENCE</scope>
    <source>
        <strain evidence="2">LIQ254RAFAR</strain>
    </source>
</reference>